<protein>
    <submittedName>
        <fullName evidence="2">Uncharacterized protein</fullName>
    </submittedName>
</protein>
<keyword evidence="3" id="KW-1185">Reference proteome</keyword>
<dbReference type="Proteomes" id="UP001153076">
    <property type="component" value="Unassembled WGS sequence"/>
</dbReference>
<sequence length="369" mass="38176">MVRLPVCLGDKTESRSLKVDFLIVNVPTAYNVILGRPTLYKRSGAEKRRGGGYTSGSPPSSCSSPSEVPTSASRGLVALSPTTSPSVEGGMKSTSSGSRPSASARSRSSTKRSLSPHRWYRETSPSSRRHSATAFTPRANTSTMAISSSLTLGGSEALGVAKSQDLTISWTRKSLTTGSALMKLAEGRGASGEVPLAAGVAPPAGGGALAWPGYAPPMSGSPIGEGPTTQLSAPPPARGQKPRPQLAVPQSSASSELVGSQPASFRKIQERAPVVYRTFLASCVTTCCLSSSRLHSVSAATCSGVASPVSKTVSAPSLDLHKANRKIRRPATTRKKSLVKTFSLGSQFSGSLSLDLLLLFSGPFIDSVA</sequence>
<accession>A0A9Q1JX12</accession>
<evidence type="ECO:0000313" key="2">
    <source>
        <dbReference type="EMBL" id="KAJ8432519.1"/>
    </source>
</evidence>
<feature type="region of interest" description="Disordered" evidence="1">
    <location>
        <begin position="218"/>
        <end position="260"/>
    </location>
</feature>
<dbReference type="OrthoDB" id="1746852at2759"/>
<feature type="compositionally biased region" description="Polar residues" evidence="1">
    <location>
        <begin position="248"/>
        <end position="260"/>
    </location>
</feature>
<feature type="compositionally biased region" description="Low complexity" evidence="1">
    <location>
        <begin position="55"/>
        <end position="73"/>
    </location>
</feature>
<gene>
    <name evidence="2" type="ORF">Cgig2_001112</name>
</gene>
<evidence type="ECO:0000313" key="3">
    <source>
        <dbReference type="Proteomes" id="UP001153076"/>
    </source>
</evidence>
<evidence type="ECO:0000256" key="1">
    <source>
        <dbReference type="SAM" id="MobiDB-lite"/>
    </source>
</evidence>
<proteinExistence type="predicted"/>
<comment type="caution">
    <text evidence="2">The sequence shown here is derived from an EMBL/GenBank/DDBJ whole genome shotgun (WGS) entry which is preliminary data.</text>
</comment>
<dbReference type="AlphaFoldDB" id="A0A9Q1JX12"/>
<organism evidence="2 3">
    <name type="scientific">Carnegiea gigantea</name>
    <dbReference type="NCBI Taxonomy" id="171969"/>
    <lineage>
        <taxon>Eukaryota</taxon>
        <taxon>Viridiplantae</taxon>
        <taxon>Streptophyta</taxon>
        <taxon>Embryophyta</taxon>
        <taxon>Tracheophyta</taxon>
        <taxon>Spermatophyta</taxon>
        <taxon>Magnoliopsida</taxon>
        <taxon>eudicotyledons</taxon>
        <taxon>Gunneridae</taxon>
        <taxon>Pentapetalae</taxon>
        <taxon>Caryophyllales</taxon>
        <taxon>Cactineae</taxon>
        <taxon>Cactaceae</taxon>
        <taxon>Cactoideae</taxon>
        <taxon>Echinocereeae</taxon>
        <taxon>Carnegiea</taxon>
    </lineage>
</organism>
<feature type="region of interest" description="Disordered" evidence="1">
    <location>
        <begin position="44"/>
        <end position="140"/>
    </location>
</feature>
<reference evidence="2" key="1">
    <citation type="submission" date="2022-04" db="EMBL/GenBank/DDBJ databases">
        <title>Carnegiea gigantea Genome sequencing and assembly v2.</title>
        <authorList>
            <person name="Copetti D."/>
            <person name="Sanderson M.J."/>
            <person name="Burquez A."/>
            <person name="Wojciechowski M.F."/>
        </authorList>
    </citation>
    <scope>NUCLEOTIDE SEQUENCE</scope>
    <source>
        <strain evidence="2">SGP5-SGP5p</strain>
        <tissue evidence="2">Aerial part</tissue>
    </source>
</reference>
<dbReference type="EMBL" id="JAKOGI010000601">
    <property type="protein sequence ID" value="KAJ8432519.1"/>
    <property type="molecule type" value="Genomic_DNA"/>
</dbReference>
<feature type="compositionally biased region" description="Low complexity" evidence="1">
    <location>
        <begin position="92"/>
        <end position="113"/>
    </location>
</feature>
<name>A0A9Q1JX12_9CARY</name>